<dbReference type="PANTHER" id="PTHR11932">
    <property type="entry name" value="CULLIN"/>
    <property type="match status" value="1"/>
</dbReference>
<comment type="similarity">
    <text evidence="1 4 5">Belongs to the cullin family.</text>
</comment>
<evidence type="ECO:0000256" key="2">
    <source>
        <dbReference type="ARBA" id="ARBA00022499"/>
    </source>
</evidence>
<dbReference type="FunFam" id="1.10.10.10:FF:000014">
    <property type="entry name" value="Cullin 1"/>
    <property type="match status" value="1"/>
</dbReference>
<dbReference type="OrthoDB" id="27073at2759"/>
<reference evidence="7 8" key="1">
    <citation type="submission" date="2014-04" db="EMBL/GenBank/DDBJ databases">
        <authorList>
            <consortium name="DOE Joint Genome Institute"/>
            <person name="Kuo A."/>
            <person name="Zuccaro A."/>
            <person name="Kohler A."/>
            <person name="Nagy L.G."/>
            <person name="Floudas D."/>
            <person name="Copeland A."/>
            <person name="Barry K.W."/>
            <person name="Cichocki N."/>
            <person name="Veneault-Fourrey C."/>
            <person name="LaButti K."/>
            <person name="Lindquist E.A."/>
            <person name="Lipzen A."/>
            <person name="Lundell T."/>
            <person name="Morin E."/>
            <person name="Murat C."/>
            <person name="Sun H."/>
            <person name="Tunlid A."/>
            <person name="Henrissat B."/>
            <person name="Grigoriev I.V."/>
            <person name="Hibbett D.S."/>
            <person name="Martin F."/>
            <person name="Nordberg H.P."/>
            <person name="Cantor M.N."/>
            <person name="Hua S.X."/>
        </authorList>
    </citation>
    <scope>NUCLEOTIDE SEQUENCE [LARGE SCALE GENOMIC DNA]</scope>
    <source>
        <strain evidence="7 8">MAFF 305830</strain>
    </source>
</reference>
<dbReference type="Pfam" id="PF26557">
    <property type="entry name" value="Cullin_AB"/>
    <property type="match status" value="1"/>
</dbReference>
<dbReference type="HOGENOM" id="CLU_004747_7_3_1"/>
<dbReference type="SMART" id="SM00884">
    <property type="entry name" value="Cullin_Nedd8"/>
    <property type="match status" value="1"/>
</dbReference>
<dbReference type="InterPro" id="IPR036317">
    <property type="entry name" value="Cullin_homology_sf"/>
</dbReference>
<dbReference type="Gene3D" id="1.10.10.10">
    <property type="entry name" value="Winged helix-like DNA-binding domain superfamily/Winged helix DNA-binding domain"/>
    <property type="match status" value="1"/>
</dbReference>
<evidence type="ECO:0000256" key="5">
    <source>
        <dbReference type="RuleBase" id="RU003829"/>
    </source>
</evidence>
<dbReference type="InterPro" id="IPR036390">
    <property type="entry name" value="WH_DNA-bd_sf"/>
</dbReference>
<keyword evidence="8" id="KW-1185">Reference proteome</keyword>
<organism evidence="7 8">
    <name type="scientific">Serendipita vermifera MAFF 305830</name>
    <dbReference type="NCBI Taxonomy" id="933852"/>
    <lineage>
        <taxon>Eukaryota</taxon>
        <taxon>Fungi</taxon>
        <taxon>Dikarya</taxon>
        <taxon>Basidiomycota</taxon>
        <taxon>Agaricomycotina</taxon>
        <taxon>Agaricomycetes</taxon>
        <taxon>Sebacinales</taxon>
        <taxon>Serendipitaceae</taxon>
        <taxon>Serendipita</taxon>
    </lineage>
</organism>
<name>A0A0C3B719_SERVB</name>
<dbReference type="SMART" id="SM00182">
    <property type="entry name" value="CULLIN"/>
    <property type="match status" value="1"/>
</dbReference>
<dbReference type="InterPro" id="IPR059120">
    <property type="entry name" value="Cullin-like_AB"/>
</dbReference>
<dbReference type="InterPro" id="IPR016158">
    <property type="entry name" value="Cullin_homology"/>
</dbReference>
<dbReference type="Proteomes" id="UP000054097">
    <property type="component" value="Unassembled WGS sequence"/>
</dbReference>
<dbReference type="SUPFAM" id="SSF75632">
    <property type="entry name" value="Cullin homology domain"/>
    <property type="match status" value="1"/>
</dbReference>
<evidence type="ECO:0000313" key="8">
    <source>
        <dbReference type="Proteomes" id="UP000054097"/>
    </source>
</evidence>
<accession>A0A0C3B719</accession>
<dbReference type="STRING" id="933852.A0A0C3B719"/>
<dbReference type="GO" id="GO:0031625">
    <property type="term" value="F:ubiquitin protein ligase binding"/>
    <property type="evidence" value="ECO:0007669"/>
    <property type="project" value="InterPro"/>
</dbReference>
<gene>
    <name evidence="7" type="ORF">M408DRAFT_14342</name>
</gene>
<dbReference type="InterPro" id="IPR001373">
    <property type="entry name" value="Cullin_N"/>
</dbReference>
<dbReference type="AlphaFoldDB" id="A0A0C3B719"/>
<dbReference type="GO" id="GO:0006511">
    <property type="term" value="P:ubiquitin-dependent protein catabolic process"/>
    <property type="evidence" value="ECO:0007669"/>
    <property type="project" value="InterPro"/>
</dbReference>
<dbReference type="EMBL" id="KN824279">
    <property type="protein sequence ID" value="KIM32600.1"/>
    <property type="molecule type" value="Genomic_DNA"/>
</dbReference>
<dbReference type="SUPFAM" id="SSF74788">
    <property type="entry name" value="Cullin repeat-like"/>
    <property type="match status" value="1"/>
</dbReference>
<evidence type="ECO:0000256" key="1">
    <source>
        <dbReference type="ARBA" id="ARBA00006019"/>
    </source>
</evidence>
<proteinExistence type="inferred from homology"/>
<feature type="domain" description="Cullin family profile" evidence="6">
    <location>
        <begin position="290"/>
        <end position="531"/>
    </location>
</feature>
<evidence type="ECO:0000259" key="6">
    <source>
        <dbReference type="PROSITE" id="PS50069"/>
    </source>
</evidence>
<sequence length="664" mass="76436">MDWLAKFNERWHWWQRRLDVLRSTLLYLDSVFLIPHEERLPIRDHGLQIFTNTVLESQTVYLKLEDVIRQWSSDQREGRAKLAETKRLQTFVECAIVLERYEDNVEQPYLKFTSEHYAQKSDTIPNYSPLEYLKVCISDVAREEQTGKSVLRDETVRMAAVVALQKLVTPHVEILTGDALSAIISARDTALLVKLNNIIERATSSSAHWTASPTDSLVAHYRNDIFQRVKDIVLDTDNDAKMVDRLLDLKEFLDECTSPQWLDDLDKNDRKYTYATSEAFERGFACRKIKPAELIAKHIDLLMRQGQKASSDAEFFAQMKRVLTLYRFSPDKDVFRTFYTRALAKRMLLGRSASDDFEKEVLKVLSESYDAAFSDLTQMFSDLAISKDLVDDYRAVKRGQPARPDPGLSVMVLQHSVWPVIRKVGKEAKAGKATSNSVELVLPSQMQVALNDYTKFYEGRHANRKLTWAHYLGTATLTGRFPLGKKELSVSLYQAAVLLLFSERESWSVEEIEERTMLAWTDLTLTIQSLALGRKRVLKRVTARAEKDVRVRKEDIFAFNEEFTDTKHKLHINSIQQNDTVEETQQAVKVIDQYRDASLDAAIVRIMKGAKTMKNQQLVNETIEGVAKHFKPEVRAIKLRIDSLIEREFIARKDGTSDTFVYLA</sequence>
<evidence type="ECO:0000256" key="3">
    <source>
        <dbReference type="ARBA" id="ARBA00022843"/>
    </source>
</evidence>
<dbReference type="Pfam" id="PF10557">
    <property type="entry name" value="Cullin_Nedd8"/>
    <property type="match status" value="1"/>
</dbReference>
<dbReference type="Gene3D" id="1.20.1310.10">
    <property type="entry name" value="Cullin Repeats"/>
    <property type="match status" value="3"/>
</dbReference>
<dbReference type="InterPro" id="IPR016159">
    <property type="entry name" value="Cullin_repeat-like_dom_sf"/>
</dbReference>
<dbReference type="InterPro" id="IPR045093">
    <property type="entry name" value="Cullin"/>
</dbReference>
<dbReference type="SUPFAM" id="SSF46785">
    <property type="entry name" value="Winged helix' DNA-binding domain"/>
    <property type="match status" value="1"/>
</dbReference>
<evidence type="ECO:0000313" key="7">
    <source>
        <dbReference type="EMBL" id="KIM32600.1"/>
    </source>
</evidence>
<keyword evidence="3" id="KW-0832">Ubl conjugation</keyword>
<dbReference type="InterPro" id="IPR036388">
    <property type="entry name" value="WH-like_DNA-bd_sf"/>
</dbReference>
<keyword evidence="2" id="KW-1017">Isopeptide bond</keyword>
<dbReference type="InterPro" id="IPR019559">
    <property type="entry name" value="Cullin_neddylation_domain"/>
</dbReference>
<dbReference type="Gene3D" id="3.30.230.130">
    <property type="entry name" value="Cullin, Chain C, Domain 2"/>
    <property type="match status" value="1"/>
</dbReference>
<reference evidence="8" key="2">
    <citation type="submission" date="2015-01" db="EMBL/GenBank/DDBJ databases">
        <title>Evolutionary Origins and Diversification of the Mycorrhizal Mutualists.</title>
        <authorList>
            <consortium name="DOE Joint Genome Institute"/>
            <consortium name="Mycorrhizal Genomics Consortium"/>
            <person name="Kohler A."/>
            <person name="Kuo A."/>
            <person name="Nagy L.G."/>
            <person name="Floudas D."/>
            <person name="Copeland A."/>
            <person name="Barry K.W."/>
            <person name="Cichocki N."/>
            <person name="Veneault-Fourrey C."/>
            <person name="LaButti K."/>
            <person name="Lindquist E.A."/>
            <person name="Lipzen A."/>
            <person name="Lundell T."/>
            <person name="Morin E."/>
            <person name="Murat C."/>
            <person name="Riley R."/>
            <person name="Ohm R."/>
            <person name="Sun H."/>
            <person name="Tunlid A."/>
            <person name="Henrissat B."/>
            <person name="Grigoriev I.V."/>
            <person name="Hibbett D.S."/>
            <person name="Martin F."/>
        </authorList>
    </citation>
    <scope>NUCLEOTIDE SEQUENCE [LARGE SCALE GENOMIC DNA]</scope>
    <source>
        <strain evidence="8">MAFF 305830</strain>
    </source>
</reference>
<protein>
    <recommendedName>
        <fullName evidence="6">Cullin family profile domain-containing protein</fullName>
    </recommendedName>
</protein>
<dbReference type="Pfam" id="PF00888">
    <property type="entry name" value="Cullin"/>
    <property type="match status" value="1"/>
</dbReference>
<evidence type="ECO:0000256" key="4">
    <source>
        <dbReference type="PROSITE-ProRule" id="PRU00330"/>
    </source>
</evidence>
<dbReference type="PROSITE" id="PS50069">
    <property type="entry name" value="CULLIN_2"/>
    <property type="match status" value="1"/>
</dbReference>